<keyword evidence="1" id="KW-0812">Transmembrane</keyword>
<evidence type="ECO:0000313" key="2">
    <source>
        <dbReference type="EMBL" id="CAE0151147.1"/>
    </source>
</evidence>
<dbReference type="InterPro" id="IPR021562">
    <property type="entry name" value="DUF3007"/>
</dbReference>
<name>A0A7S3C150_9VIRI</name>
<sequence length="150" mass="17001">MLACMRCAARAQCAHMRLSPSRSRTRPMRCRPRGGGKPEEKKFVQNTNFGYSRKDVILICAALFALPFGMRAILEDGLGMPHLQAQTVSVAAFMVVVLLGYTSTYLFRVGRKEMTYITQLKEYEEAVMLKRLEEMPSAEVEKLMEEIGED</sequence>
<feature type="transmembrane region" description="Helical" evidence="1">
    <location>
        <begin position="56"/>
        <end position="74"/>
    </location>
</feature>
<dbReference type="PANTHER" id="PTHR35734">
    <property type="entry name" value="OS01G0805200 PROTEIN"/>
    <property type="match status" value="1"/>
</dbReference>
<organism evidence="2">
    <name type="scientific">Prasinoderma singulare</name>
    <dbReference type="NCBI Taxonomy" id="676789"/>
    <lineage>
        <taxon>Eukaryota</taxon>
        <taxon>Viridiplantae</taxon>
        <taxon>Prasinodermophyta</taxon>
        <taxon>Prasinodermophyceae</taxon>
        <taxon>Prasinodermales</taxon>
        <taxon>Prasinodermaceae</taxon>
        <taxon>Prasinoderma</taxon>
    </lineage>
</organism>
<protein>
    <submittedName>
        <fullName evidence="2">Uncharacterized protein</fullName>
    </submittedName>
</protein>
<dbReference type="AlphaFoldDB" id="A0A7S3C150"/>
<dbReference type="EMBL" id="HBHY01020516">
    <property type="protein sequence ID" value="CAE0151147.1"/>
    <property type="molecule type" value="Transcribed_RNA"/>
</dbReference>
<evidence type="ECO:0000256" key="1">
    <source>
        <dbReference type="SAM" id="Phobius"/>
    </source>
</evidence>
<proteinExistence type="predicted"/>
<accession>A0A7S3C150</accession>
<keyword evidence="1" id="KW-1133">Transmembrane helix</keyword>
<keyword evidence="1" id="KW-0472">Membrane</keyword>
<dbReference type="Pfam" id="PF11460">
    <property type="entry name" value="DUF3007"/>
    <property type="match status" value="1"/>
</dbReference>
<dbReference type="PANTHER" id="PTHR35734:SF1">
    <property type="entry name" value="OS01G0805200 PROTEIN"/>
    <property type="match status" value="1"/>
</dbReference>
<gene>
    <name evidence="2" type="ORF">PSIN1315_LOCUS13117</name>
</gene>
<feature type="transmembrane region" description="Helical" evidence="1">
    <location>
        <begin position="86"/>
        <end position="107"/>
    </location>
</feature>
<reference evidence="2" key="1">
    <citation type="submission" date="2021-01" db="EMBL/GenBank/DDBJ databases">
        <authorList>
            <person name="Corre E."/>
            <person name="Pelletier E."/>
            <person name="Niang G."/>
            <person name="Scheremetjew M."/>
            <person name="Finn R."/>
            <person name="Kale V."/>
            <person name="Holt S."/>
            <person name="Cochrane G."/>
            <person name="Meng A."/>
            <person name="Brown T."/>
            <person name="Cohen L."/>
        </authorList>
    </citation>
    <scope>NUCLEOTIDE SEQUENCE</scope>
    <source>
        <strain evidence="2">RCC927</strain>
    </source>
</reference>